<dbReference type="RefSeq" id="WP_425307568.1">
    <property type="nucleotide sequence ID" value="NZ_CP154795.1"/>
</dbReference>
<dbReference type="Proteomes" id="UP001442841">
    <property type="component" value="Chromosome"/>
</dbReference>
<keyword evidence="4" id="KW-1133">Transmembrane helix</keyword>
<evidence type="ECO:0000256" key="2">
    <source>
        <dbReference type="ARBA" id="ARBA00023186"/>
    </source>
</evidence>
<evidence type="ECO:0000256" key="3">
    <source>
        <dbReference type="SAM" id="MobiDB-lite"/>
    </source>
</evidence>
<dbReference type="SUPFAM" id="SSF52029">
    <property type="entry name" value="GroEL apical domain-like"/>
    <property type="match status" value="1"/>
</dbReference>
<feature type="transmembrane region" description="Helical" evidence="4">
    <location>
        <begin position="6"/>
        <end position="25"/>
    </location>
</feature>
<organism evidence="5 6">
    <name type="scientific">Ammonicoccus fulvus</name>
    <dbReference type="NCBI Taxonomy" id="3138240"/>
    <lineage>
        <taxon>Bacteria</taxon>
        <taxon>Bacillati</taxon>
        <taxon>Actinomycetota</taxon>
        <taxon>Actinomycetes</taxon>
        <taxon>Propionibacteriales</taxon>
        <taxon>Propionibacteriaceae</taxon>
        <taxon>Ammonicoccus</taxon>
    </lineage>
</organism>
<proteinExistence type="inferred from homology"/>
<protein>
    <recommendedName>
        <fullName evidence="7">Secreted protein</fullName>
    </recommendedName>
</protein>
<dbReference type="InterPro" id="IPR027409">
    <property type="entry name" value="GroEL-like_apical_dom_sf"/>
</dbReference>
<feature type="region of interest" description="Disordered" evidence="3">
    <location>
        <begin position="35"/>
        <end position="68"/>
    </location>
</feature>
<keyword evidence="4" id="KW-0472">Membrane</keyword>
<keyword evidence="4" id="KW-0812">Transmembrane</keyword>
<keyword evidence="6" id="KW-1185">Reference proteome</keyword>
<keyword evidence="2" id="KW-0143">Chaperone</keyword>
<reference evidence="5 6" key="1">
    <citation type="submission" date="2024-04" db="EMBL/GenBank/DDBJ databases">
        <title>Isolation of an actinomycete strain from pig manure.</title>
        <authorList>
            <person name="Gong T."/>
            <person name="Yu Z."/>
            <person name="An M."/>
            <person name="Wei C."/>
            <person name="Yang W."/>
            <person name="Liu L."/>
        </authorList>
    </citation>
    <scope>NUCLEOTIDE SEQUENCE [LARGE SCALE GENOMIC DNA]</scope>
    <source>
        <strain evidence="5 6">ZF39</strain>
    </source>
</reference>
<evidence type="ECO:0008006" key="7">
    <source>
        <dbReference type="Google" id="ProtNLM"/>
    </source>
</evidence>
<comment type="similarity">
    <text evidence="1">Belongs to the chaperonin (HSP60) family.</text>
</comment>
<evidence type="ECO:0000256" key="1">
    <source>
        <dbReference type="ARBA" id="ARBA00006607"/>
    </source>
</evidence>
<name>A0ABZ3FJF4_9ACTN</name>
<dbReference type="PANTHER" id="PTHR45633">
    <property type="entry name" value="60 KDA HEAT SHOCK PROTEIN, MITOCHONDRIAL"/>
    <property type="match status" value="1"/>
</dbReference>
<dbReference type="Gene3D" id="3.50.7.10">
    <property type="entry name" value="GroEL"/>
    <property type="match status" value="1"/>
</dbReference>
<dbReference type="InterPro" id="IPR001844">
    <property type="entry name" value="Cpn60/GroEL"/>
</dbReference>
<evidence type="ECO:0000256" key="4">
    <source>
        <dbReference type="SAM" id="Phobius"/>
    </source>
</evidence>
<dbReference type="EMBL" id="CP154795">
    <property type="protein sequence ID" value="XAN06136.1"/>
    <property type="molecule type" value="Genomic_DNA"/>
</dbReference>
<accession>A0ABZ3FJF4</accession>
<sequence length="221" mass="23547">MAPWQVGLVVMMTVGVAVIIFGVLWDRERNRQRAGELRRAPDRAIPGYAGPDPAYVSGPAPRDGSLELGPERRDALERDLRGVPTREAGLASPRFVTDPPSRRAVLDHPLVAVCAEPVATMRELLPVLTHAAQDERALVVVAPGYAAEVLATLVANHEHRVMRIIAVIAAGDALTELAVGCGATPLSRADLQSGWAPAEALGTATTWVSSTDSTWVCISRP</sequence>
<evidence type="ECO:0000313" key="5">
    <source>
        <dbReference type="EMBL" id="XAN06136.1"/>
    </source>
</evidence>
<gene>
    <name evidence="5" type="ORF">AADG42_02050</name>
</gene>
<evidence type="ECO:0000313" key="6">
    <source>
        <dbReference type="Proteomes" id="UP001442841"/>
    </source>
</evidence>